<protein>
    <submittedName>
        <fullName evidence="2">Uncharacterized protein</fullName>
    </submittedName>
</protein>
<sequence>MRPNGKENYRSKGIRKDKVDDDGEMGKQLS</sequence>
<proteinExistence type="predicted"/>
<name>A0A2P2PZ30_RHIMU</name>
<evidence type="ECO:0000256" key="1">
    <source>
        <dbReference type="SAM" id="MobiDB-lite"/>
    </source>
</evidence>
<accession>A0A2P2PZ30</accession>
<organism evidence="2">
    <name type="scientific">Rhizophora mucronata</name>
    <name type="common">Asiatic mangrove</name>
    <dbReference type="NCBI Taxonomy" id="61149"/>
    <lineage>
        <taxon>Eukaryota</taxon>
        <taxon>Viridiplantae</taxon>
        <taxon>Streptophyta</taxon>
        <taxon>Embryophyta</taxon>
        <taxon>Tracheophyta</taxon>
        <taxon>Spermatophyta</taxon>
        <taxon>Magnoliopsida</taxon>
        <taxon>eudicotyledons</taxon>
        <taxon>Gunneridae</taxon>
        <taxon>Pentapetalae</taxon>
        <taxon>rosids</taxon>
        <taxon>fabids</taxon>
        <taxon>Malpighiales</taxon>
        <taxon>Rhizophoraceae</taxon>
        <taxon>Rhizophora</taxon>
    </lineage>
</organism>
<feature type="region of interest" description="Disordered" evidence="1">
    <location>
        <begin position="1"/>
        <end position="30"/>
    </location>
</feature>
<dbReference type="AlphaFoldDB" id="A0A2P2PZ30"/>
<feature type="compositionally biased region" description="Basic and acidic residues" evidence="1">
    <location>
        <begin position="1"/>
        <end position="19"/>
    </location>
</feature>
<evidence type="ECO:0000313" key="2">
    <source>
        <dbReference type="EMBL" id="MBX59929.1"/>
    </source>
</evidence>
<reference evidence="2" key="1">
    <citation type="submission" date="2018-02" db="EMBL/GenBank/DDBJ databases">
        <title>Rhizophora mucronata_Transcriptome.</title>
        <authorList>
            <person name="Meera S.P."/>
            <person name="Sreeshan A."/>
            <person name="Augustine A."/>
        </authorList>
    </citation>
    <scope>NUCLEOTIDE SEQUENCE</scope>
    <source>
        <tissue evidence="2">Leaf</tissue>
    </source>
</reference>
<dbReference type="EMBL" id="GGEC01079445">
    <property type="protein sequence ID" value="MBX59929.1"/>
    <property type="molecule type" value="Transcribed_RNA"/>
</dbReference>